<accession>A0ABP9RAG7</accession>
<comment type="caution">
    <text evidence="2">The sequence shown here is derived from an EMBL/GenBank/DDBJ whole genome shotgun (WGS) entry which is preliminary data.</text>
</comment>
<protein>
    <submittedName>
        <fullName evidence="2">Uncharacterized protein</fullName>
    </submittedName>
</protein>
<name>A0ABP9RAG7_9PSEU</name>
<gene>
    <name evidence="2" type="ORF">GCM10023321_75250</name>
</gene>
<keyword evidence="1" id="KW-0812">Transmembrane</keyword>
<keyword evidence="1" id="KW-0472">Membrane</keyword>
<organism evidence="2 3">
    <name type="scientific">Pseudonocardia eucalypti</name>
    <dbReference type="NCBI Taxonomy" id="648755"/>
    <lineage>
        <taxon>Bacteria</taxon>
        <taxon>Bacillati</taxon>
        <taxon>Actinomycetota</taxon>
        <taxon>Actinomycetes</taxon>
        <taxon>Pseudonocardiales</taxon>
        <taxon>Pseudonocardiaceae</taxon>
        <taxon>Pseudonocardia</taxon>
    </lineage>
</organism>
<reference evidence="3" key="1">
    <citation type="journal article" date="2019" name="Int. J. Syst. Evol. Microbiol.">
        <title>The Global Catalogue of Microorganisms (GCM) 10K type strain sequencing project: providing services to taxonomists for standard genome sequencing and annotation.</title>
        <authorList>
            <consortium name="The Broad Institute Genomics Platform"/>
            <consortium name="The Broad Institute Genome Sequencing Center for Infectious Disease"/>
            <person name="Wu L."/>
            <person name="Ma J."/>
        </authorList>
    </citation>
    <scope>NUCLEOTIDE SEQUENCE [LARGE SCALE GENOMIC DNA]</scope>
    <source>
        <strain evidence="3">JCM 18303</strain>
    </source>
</reference>
<proteinExistence type="predicted"/>
<evidence type="ECO:0000313" key="2">
    <source>
        <dbReference type="EMBL" id="GAA5173499.1"/>
    </source>
</evidence>
<evidence type="ECO:0000256" key="1">
    <source>
        <dbReference type="SAM" id="Phobius"/>
    </source>
</evidence>
<keyword evidence="1" id="KW-1133">Transmembrane helix</keyword>
<dbReference type="EMBL" id="BAABJP010000056">
    <property type="protein sequence ID" value="GAA5173499.1"/>
    <property type="molecule type" value="Genomic_DNA"/>
</dbReference>
<keyword evidence="3" id="KW-1185">Reference proteome</keyword>
<feature type="transmembrane region" description="Helical" evidence="1">
    <location>
        <begin position="6"/>
        <end position="29"/>
    </location>
</feature>
<evidence type="ECO:0000313" key="3">
    <source>
        <dbReference type="Proteomes" id="UP001428817"/>
    </source>
</evidence>
<dbReference type="Proteomes" id="UP001428817">
    <property type="component" value="Unassembled WGS sequence"/>
</dbReference>
<sequence>MPPVALSFGAGSAPVGAVLGLGAAGRVWLAERSRVWRLPGFGFRRVAAQSPEYMIERPLSYPSAKNDRNAQ</sequence>